<dbReference type="Proteomes" id="UP000221653">
    <property type="component" value="Unassembled WGS sequence"/>
</dbReference>
<dbReference type="OrthoDB" id="7410529at2"/>
<dbReference type="Gene3D" id="1.10.1660.10">
    <property type="match status" value="1"/>
</dbReference>
<keyword evidence="1" id="KW-0238">DNA-binding</keyword>
<dbReference type="GO" id="GO:0003677">
    <property type="term" value="F:DNA binding"/>
    <property type="evidence" value="ECO:0007669"/>
    <property type="project" value="UniProtKB-KW"/>
</dbReference>
<dbReference type="InterPro" id="IPR000551">
    <property type="entry name" value="MerR-type_HTH_dom"/>
</dbReference>
<dbReference type="STRING" id="1724.GCA_001044175_00517"/>
<dbReference type="Pfam" id="PF13411">
    <property type="entry name" value="MerR_1"/>
    <property type="match status" value="1"/>
</dbReference>
<gene>
    <name evidence="3" type="ORF">ATK06_1874</name>
</gene>
<evidence type="ECO:0000259" key="2">
    <source>
        <dbReference type="PROSITE" id="PS50937"/>
    </source>
</evidence>
<dbReference type="PROSITE" id="PS50937">
    <property type="entry name" value="HTH_MERR_2"/>
    <property type="match status" value="1"/>
</dbReference>
<dbReference type="InterPro" id="IPR047057">
    <property type="entry name" value="MerR_fam"/>
</dbReference>
<dbReference type="SUPFAM" id="SSF46955">
    <property type="entry name" value="Putative DNA-binding domain"/>
    <property type="match status" value="1"/>
</dbReference>
<dbReference type="PANTHER" id="PTHR30204">
    <property type="entry name" value="REDOX-CYCLING DRUG-SENSING TRANSCRIPTIONAL ACTIVATOR SOXR"/>
    <property type="match status" value="1"/>
</dbReference>
<comment type="caution">
    <text evidence="3">The sequence shown here is derived from an EMBL/GenBank/DDBJ whole genome shotgun (WGS) entry which is preliminary data.</text>
</comment>
<protein>
    <submittedName>
        <fullName evidence="3">MerR-like DNA binding protein</fullName>
    </submittedName>
</protein>
<evidence type="ECO:0000313" key="4">
    <source>
        <dbReference type="Proteomes" id="UP000221653"/>
    </source>
</evidence>
<dbReference type="GO" id="GO:0003700">
    <property type="term" value="F:DNA-binding transcription factor activity"/>
    <property type="evidence" value="ECO:0007669"/>
    <property type="project" value="InterPro"/>
</dbReference>
<name>A0A2A9DQ86_9CORY</name>
<accession>A0A2A9DQ86</accession>
<sequence>MSEQASNGVQATLFDVGPSDEVGYRVPIACQVAGITYRQLDYWARTNLVKPSIRSARGSGSQRLYSFRDILVLKIVKRLLDTGISLQNIRQAVERLRDRGVEDLAGITLVSDGATVYECRSANEVIDLLSDGQGVFGIAVPGIMKELTGTIAEFPAESVEPEAPAVFGVDELAERRRMRNSS</sequence>
<dbReference type="PANTHER" id="PTHR30204:SF3">
    <property type="entry name" value="HTH MERR-TYPE DOMAIN-CONTAINING PROTEIN"/>
    <property type="match status" value="1"/>
</dbReference>
<organism evidence="3 4">
    <name type="scientific">Corynebacterium renale</name>
    <dbReference type="NCBI Taxonomy" id="1724"/>
    <lineage>
        <taxon>Bacteria</taxon>
        <taxon>Bacillati</taxon>
        <taxon>Actinomycetota</taxon>
        <taxon>Actinomycetes</taxon>
        <taxon>Mycobacteriales</taxon>
        <taxon>Corynebacteriaceae</taxon>
        <taxon>Corynebacterium</taxon>
    </lineage>
</organism>
<evidence type="ECO:0000256" key="1">
    <source>
        <dbReference type="ARBA" id="ARBA00023125"/>
    </source>
</evidence>
<dbReference type="EMBL" id="PDJF01000001">
    <property type="protein sequence ID" value="PFG28754.1"/>
    <property type="molecule type" value="Genomic_DNA"/>
</dbReference>
<feature type="domain" description="HTH merR-type" evidence="2">
    <location>
        <begin position="23"/>
        <end position="95"/>
    </location>
</feature>
<dbReference type="RefSeq" id="WP_048381756.1">
    <property type="nucleotide sequence ID" value="NZ_LDYE01000011.1"/>
</dbReference>
<evidence type="ECO:0000313" key="3">
    <source>
        <dbReference type="EMBL" id="PFG28754.1"/>
    </source>
</evidence>
<dbReference type="SMART" id="SM00422">
    <property type="entry name" value="HTH_MERR"/>
    <property type="match status" value="1"/>
</dbReference>
<dbReference type="InterPro" id="IPR009061">
    <property type="entry name" value="DNA-bd_dom_put_sf"/>
</dbReference>
<proteinExistence type="predicted"/>
<keyword evidence="4" id="KW-1185">Reference proteome</keyword>
<dbReference type="AlphaFoldDB" id="A0A2A9DQ86"/>
<reference evidence="3 4" key="1">
    <citation type="submission" date="2017-10" db="EMBL/GenBank/DDBJ databases">
        <title>Sequencing the genomes of 1000 actinobacteria strains.</title>
        <authorList>
            <person name="Klenk H.-P."/>
        </authorList>
    </citation>
    <scope>NUCLEOTIDE SEQUENCE [LARGE SCALE GENOMIC DNA]</scope>
    <source>
        <strain evidence="3 4">DSM 20688</strain>
    </source>
</reference>